<dbReference type="RefSeq" id="WP_131956877.1">
    <property type="nucleotide sequence ID" value="NZ_SMFL01000002.1"/>
</dbReference>
<dbReference type="Gene3D" id="3.10.450.50">
    <property type="match status" value="1"/>
</dbReference>
<proteinExistence type="predicted"/>
<gene>
    <name evidence="2" type="ORF">E0F88_04210</name>
</gene>
<evidence type="ECO:0000313" key="3">
    <source>
        <dbReference type="Proteomes" id="UP000294850"/>
    </source>
</evidence>
<sequence length="108" mass="11882">MELPKVIKALLSAQAAFNSEDYAKCFTPDAVVFDEGATHTGRQEIKHWNEKTNANYQITLEPVAYSASEQTSILKTEVSGTFPGSPIVLLYHFTLKDEMITALTITGS</sequence>
<organism evidence="2 3">
    <name type="scientific">Dyadobacter psychrotolerans</name>
    <dbReference type="NCBI Taxonomy" id="2541721"/>
    <lineage>
        <taxon>Bacteria</taxon>
        <taxon>Pseudomonadati</taxon>
        <taxon>Bacteroidota</taxon>
        <taxon>Cytophagia</taxon>
        <taxon>Cytophagales</taxon>
        <taxon>Spirosomataceae</taxon>
        <taxon>Dyadobacter</taxon>
    </lineage>
</organism>
<dbReference type="Pfam" id="PF12680">
    <property type="entry name" value="SnoaL_2"/>
    <property type="match status" value="1"/>
</dbReference>
<dbReference type="InterPro" id="IPR032710">
    <property type="entry name" value="NTF2-like_dom_sf"/>
</dbReference>
<dbReference type="EMBL" id="SMFL01000002">
    <property type="protein sequence ID" value="TDE17113.1"/>
    <property type="molecule type" value="Genomic_DNA"/>
</dbReference>
<dbReference type="InterPro" id="IPR037401">
    <property type="entry name" value="SnoaL-like"/>
</dbReference>
<keyword evidence="3" id="KW-1185">Reference proteome</keyword>
<evidence type="ECO:0000259" key="1">
    <source>
        <dbReference type="Pfam" id="PF12680"/>
    </source>
</evidence>
<evidence type="ECO:0000313" key="2">
    <source>
        <dbReference type="EMBL" id="TDE17113.1"/>
    </source>
</evidence>
<reference evidence="2 3" key="1">
    <citation type="submission" date="2019-03" db="EMBL/GenBank/DDBJ databases">
        <title>Dyadobacter AR-3-6 sp. nov., isolated from arctic soil.</title>
        <authorList>
            <person name="Chaudhary D.K."/>
        </authorList>
    </citation>
    <scope>NUCLEOTIDE SEQUENCE [LARGE SCALE GENOMIC DNA]</scope>
    <source>
        <strain evidence="2 3">AR-3-6</strain>
    </source>
</reference>
<protein>
    <submittedName>
        <fullName evidence="2">Nuclear transport factor 2 family protein</fullName>
    </submittedName>
</protein>
<dbReference type="SUPFAM" id="SSF54427">
    <property type="entry name" value="NTF2-like"/>
    <property type="match status" value="1"/>
</dbReference>
<dbReference type="AlphaFoldDB" id="A0A4R5E0K8"/>
<comment type="caution">
    <text evidence="2">The sequence shown here is derived from an EMBL/GenBank/DDBJ whole genome shotgun (WGS) entry which is preliminary data.</text>
</comment>
<dbReference type="Proteomes" id="UP000294850">
    <property type="component" value="Unassembled WGS sequence"/>
</dbReference>
<accession>A0A4R5E0K8</accession>
<name>A0A4R5E0K8_9BACT</name>
<dbReference type="OrthoDB" id="8684708at2"/>
<feature type="domain" description="SnoaL-like" evidence="1">
    <location>
        <begin position="8"/>
        <end position="101"/>
    </location>
</feature>